<dbReference type="HOGENOM" id="CLU_093757_3_1_11"/>
<dbReference type="GO" id="GO:0019627">
    <property type="term" value="P:urea metabolic process"/>
    <property type="evidence" value="ECO:0007669"/>
    <property type="project" value="InterPro"/>
</dbReference>
<evidence type="ECO:0000256" key="1">
    <source>
        <dbReference type="ARBA" id="ARBA00004496"/>
    </source>
</evidence>
<dbReference type="CDD" id="cd00571">
    <property type="entry name" value="UreE"/>
    <property type="match status" value="1"/>
</dbReference>
<sequence length="158" mass="17971">MIITEIQGNINDLPQAERDALVIDTIIFDNETRLKRIQRVTSKNGAEYALRLSNDLREIKDGDIFIKDNDTVLVAEIAATDVLVITPKDIREALAVAHTLGNRHLQAQFFDQDSVFDKAAMVVRFDHTVEHYLEHAGVEYTRGNHVMPEAFRHAEHSH</sequence>
<dbReference type="GO" id="GO:0016787">
    <property type="term" value="F:hydrolase activity"/>
    <property type="evidence" value="ECO:0007669"/>
    <property type="project" value="UniProtKB-KW"/>
</dbReference>
<dbReference type="RefSeq" id="WP_046438387.1">
    <property type="nucleotide sequence ID" value="NZ_CP011312.1"/>
</dbReference>
<dbReference type="KEGG" id="cku:UL82_00630"/>
<dbReference type="SUPFAM" id="SSF69287">
    <property type="entry name" value="Urease metallochaperone UreE, N-terminal domain"/>
    <property type="match status" value="1"/>
</dbReference>
<accession>A0A0F6QY54</accession>
<evidence type="ECO:0000256" key="5">
    <source>
        <dbReference type="HAMAP-Rule" id="MF_00822"/>
    </source>
</evidence>
<dbReference type="GO" id="GO:0005737">
    <property type="term" value="C:cytoplasm"/>
    <property type="evidence" value="ECO:0007669"/>
    <property type="project" value="UniProtKB-SubCell"/>
</dbReference>
<comment type="function">
    <text evidence="5">Involved in urease metallocenter assembly. Binds nickel. Probably functions as a nickel donor during metallocenter assembly.</text>
</comment>
<reference evidence="7 8" key="1">
    <citation type="journal article" date="2015" name="Genome Announc.">
        <title>Complete Genome Sequence of Corynebacterium kutscheri DSM 20755, a Corynebacterial Type Strain with Remarkably Low G+C Content of Chromosomal DNA.</title>
        <authorList>
            <person name="Ruckert C."/>
            <person name="Albersmeier A."/>
            <person name="Winkler A."/>
            <person name="Tauch A."/>
        </authorList>
    </citation>
    <scope>NUCLEOTIDE SEQUENCE [LARGE SCALE GENOMIC DNA]</scope>
    <source>
        <strain evidence="7 8">DSM 20755</strain>
    </source>
</reference>
<dbReference type="InterPro" id="IPR036118">
    <property type="entry name" value="UreE_N_sf"/>
</dbReference>
<dbReference type="EMBL" id="CP011312">
    <property type="protein sequence ID" value="AKE40362.1"/>
    <property type="molecule type" value="Genomic_DNA"/>
</dbReference>
<dbReference type="Pfam" id="PF02814">
    <property type="entry name" value="UreE_N"/>
    <property type="match status" value="1"/>
</dbReference>
<protein>
    <recommendedName>
        <fullName evidence="5">Urease accessory protein UreE</fullName>
    </recommendedName>
</protein>
<dbReference type="GO" id="GO:0065003">
    <property type="term" value="P:protein-containing complex assembly"/>
    <property type="evidence" value="ECO:0007669"/>
    <property type="project" value="InterPro"/>
</dbReference>
<dbReference type="SMART" id="SM00988">
    <property type="entry name" value="UreE_N"/>
    <property type="match status" value="1"/>
</dbReference>
<dbReference type="HAMAP" id="MF_00822">
    <property type="entry name" value="UreE"/>
    <property type="match status" value="1"/>
</dbReference>
<dbReference type="GO" id="GO:0051082">
    <property type="term" value="F:unfolded protein binding"/>
    <property type="evidence" value="ECO:0007669"/>
    <property type="project" value="UniProtKB-UniRule"/>
</dbReference>
<dbReference type="InterPro" id="IPR007864">
    <property type="entry name" value="UreE_C_dom"/>
</dbReference>
<dbReference type="GO" id="GO:0016151">
    <property type="term" value="F:nickel cation binding"/>
    <property type="evidence" value="ECO:0007669"/>
    <property type="project" value="UniProtKB-UniRule"/>
</dbReference>
<dbReference type="Gene3D" id="2.60.260.20">
    <property type="entry name" value="Urease metallochaperone UreE, N-terminal domain"/>
    <property type="match status" value="1"/>
</dbReference>
<dbReference type="InterPro" id="IPR004029">
    <property type="entry name" value="UreE_N"/>
</dbReference>
<evidence type="ECO:0000256" key="3">
    <source>
        <dbReference type="ARBA" id="ARBA00022596"/>
    </source>
</evidence>
<keyword evidence="7" id="KW-0378">Hydrolase</keyword>
<dbReference type="AlphaFoldDB" id="A0A0F6QY54"/>
<evidence type="ECO:0000313" key="7">
    <source>
        <dbReference type="EMBL" id="AKE40362.1"/>
    </source>
</evidence>
<evidence type="ECO:0000256" key="2">
    <source>
        <dbReference type="ARBA" id="ARBA00022490"/>
    </source>
</evidence>
<dbReference type="STRING" id="35755.UL82_00630"/>
<proteinExistence type="inferred from homology"/>
<name>A0A0F6QY54_9CORY</name>
<dbReference type="GO" id="GO:0006457">
    <property type="term" value="P:protein folding"/>
    <property type="evidence" value="ECO:0007669"/>
    <property type="project" value="InterPro"/>
</dbReference>
<dbReference type="InterPro" id="IPR012406">
    <property type="entry name" value="UreE"/>
</dbReference>
<feature type="domain" description="UreE urease accessory N-terminal" evidence="6">
    <location>
        <begin position="6"/>
        <end position="74"/>
    </location>
</feature>
<comment type="similarity">
    <text evidence="5">Belongs to the UreE family.</text>
</comment>
<dbReference type="Pfam" id="PF05194">
    <property type="entry name" value="UreE_C"/>
    <property type="match status" value="1"/>
</dbReference>
<organism evidence="7 8">
    <name type="scientific">Corynebacterium kutscheri</name>
    <dbReference type="NCBI Taxonomy" id="35755"/>
    <lineage>
        <taxon>Bacteria</taxon>
        <taxon>Bacillati</taxon>
        <taxon>Actinomycetota</taxon>
        <taxon>Actinomycetes</taxon>
        <taxon>Mycobacteriales</taxon>
        <taxon>Corynebacteriaceae</taxon>
        <taxon>Corynebacterium</taxon>
    </lineage>
</organism>
<gene>
    <name evidence="5 7" type="primary">ureE</name>
    <name evidence="7" type="ORF">UL82_00630</name>
</gene>
<evidence type="ECO:0000256" key="4">
    <source>
        <dbReference type="ARBA" id="ARBA00023186"/>
    </source>
</evidence>
<keyword evidence="4 5" id="KW-0143">Chaperone</keyword>
<keyword evidence="8" id="KW-1185">Reference proteome</keyword>
<dbReference type="PIRSF" id="PIRSF036402">
    <property type="entry name" value="Ureas_acces_UreE"/>
    <property type="match status" value="1"/>
</dbReference>
<comment type="subcellular location">
    <subcellularLocation>
        <location evidence="1 5">Cytoplasm</location>
    </subcellularLocation>
</comment>
<evidence type="ECO:0000313" key="8">
    <source>
        <dbReference type="Proteomes" id="UP000033457"/>
    </source>
</evidence>
<dbReference type="SUPFAM" id="SSF69737">
    <property type="entry name" value="Urease metallochaperone UreE, C-terminal domain"/>
    <property type="match status" value="1"/>
</dbReference>
<dbReference type="OrthoDB" id="9810882at2"/>
<keyword evidence="2 5" id="KW-0963">Cytoplasm</keyword>
<dbReference type="Gene3D" id="3.30.70.790">
    <property type="entry name" value="UreE, C-terminal domain"/>
    <property type="match status" value="1"/>
</dbReference>
<keyword evidence="3 5" id="KW-0533">Nickel</keyword>
<dbReference type="Proteomes" id="UP000033457">
    <property type="component" value="Chromosome"/>
</dbReference>
<evidence type="ECO:0000259" key="6">
    <source>
        <dbReference type="SMART" id="SM00988"/>
    </source>
</evidence>